<keyword evidence="2" id="KW-0521">NADP</keyword>
<comment type="caution">
    <text evidence="4">The sequence shown here is derived from an EMBL/GenBank/DDBJ whole genome shotgun (WGS) entry which is preliminary data.</text>
</comment>
<protein>
    <submittedName>
        <fullName evidence="4">Uncharacterized protein</fullName>
    </submittedName>
</protein>
<keyword evidence="3" id="KW-0560">Oxidoreductase</keyword>
<keyword evidence="5" id="KW-1185">Reference proteome</keyword>
<evidence type="ECO:0000256" key="1">
    <source>
        <dbReference type="ARBA" id="ARBA00006484"/>
    </source>
</evidence>
<organism evidence="4 5">
    <name type="scientific">Penicillium desertorum</name>
    <dbReference type="NCBI Taxonomy" id="1303715"/>
    <lineage>
        <taxon>Eukaryota</taxon>
        <taxon>Fungi</taxon>
        <taxon>Dikarya</taxon>
        <taxon>Ascomycota</taxon>
        <taxon>Pezizomycotina</taxon>
        <taxon>Eurotiomycetes</taxon>
        <taxon>Eurotiomycetidae</taxon>
        <taxon>Eurotiales</taxon>
        <taxon>Aspergillaceae</taxon>
        <taxon>Penicillium</taxon>
    </lineage>
</organism>
<name>A0A9X0BIJ9_9EURO</name>
<dbReference type="PANTHER" id="PTHR43180">
    <property type="entry name" value="3-OXOACYL-(ACYL-CARRIER-PROTEIN) REDUCTASE (AFU_ORTHOLOGUE AFUA_6G11210)"/>
    <property type="match status" value="1"/>
</dbReference>
<evidence type="ECO:0000256" key="3">
    <source>
        <dbReference type="ARBA" id="ARBA00023002"/>
    </source>
</evidence>
<evidence type="ECO:0000313" key="5">
    <source>
        <dbReference type="Proteomes" id="UP001147760"/>
    </source>
</evidence>
<dbReference type="PANTHER" id="PTHR43180:SF31">
    <property type="entry name" value="CHAIN DEHYDROGENASE_REDUCTASE, PUTATIVE (AFU_ORTHOLOGUE AFUA_2G16570)-RELATED"/>
    <property type="match status" value="1"/>
</dbReference>
<dbReference type="InterPro" id="IPR036291">
    <property type="entry name" value="NAD(P)-bd_dom_sf"/>
</dbReference>
<comment type="similarity">
    <text evidence="1">Belongs to the short-chain dehydrogenases/reductases (SDR) family.</text>
</comment>
<dbReference type="Proteomes" id="UP001147760">
    <property type="component" value="Unassembled WGS sequence"/>
</dbReference>
<evidence type="ECO:0000256" key="2">
    <source>
        <dbReference type="ARBA" id="ARBA00022857"/>
    </source>
</evidence>
<dbReference type="Gene3D" id="3.40.50.720">
    <property type="entry name" value="NAD(P)-binding Rossmann-like Domain"/>
    <property type="match status" value="1"/>
</dbReference>
<accession>A0A9X0BIJ9</accession>
<proteinExistence type="inferred from homology"/>
<feature type="non-terminal residue" evidence="4">
    <location>
        <position position="1"/>
    </location>
</feature>
<dbReference type="EMBL" id="JAPWDO010000006">
    <property type="protein sequence ID" value="KAJ5465836.1"/>
    <property type="molecule type" value="Genomic_DNA"/>
</dbReference>
<reference evidence="4" key="1">
    <citation type="submission" date="2022-12" db="EMBL/GenBank/DDBJ databases">
        <authorList>
            <person name="Petersen C."/>
        </authorList>
    </citation>
    <scope>NUCLEOTIDE SEQUENCE</scope>
    <source>
        <strain evidence="4">IBT 17660</strain>
    </source>
</reference>
<dbReference type="InterPro" id="IPR002347">
    <property type="entry name" value="SDR_fam"/>
</dbReference>
<dbReference type="InterPro" id="IPR020904">
    <property type="entry name" value="Sc_DH/Rdtase_CS"/>
</dbReference>
<dbReference type="Pfam" id="PF00106">
    <property type="entry name" value="adh_short"/>
    <property type="match status" value="1"/>
</dbReference>
<dbReference type="SUPFAM" id="SSF51735">
    <property type="entry name" value="NAD(P)-binding Rossmann-fold domains"/>
    <property type="match status" value="1"/>
</dbReference>
<sequence>TLYTTKLAAHHFIRQNGTQSSPEQKDTSLTLIGSGAAFLDCPRAPQYCASKWAMRGIMHSLRRTAFFYGSRINVISSWYVKTNILSDETFNHVSSVGVEFAQAKDAAQCLLRILSDRSINGHSLFVSGRKWASSGYIDLDLEDYPSNTLIREIQEDQIKSAPVELGLFL</sequence>
<dbReference type="AlphaFoldDB" id="A0A9X0BIJ9"/>
<dbReference type="OrthoDB" id="5371740at2759"/>
<dbReference type="PROSITE" id="PS00061">
    <property type="entry name" value="ADH_SHORT"/>
    <property type="match status" value="1"/>
</dbReference>
<reference evidence="4" key="2">
    <citation type="journal article" date="2023" name="IMA Fungus">
        <title>Comparative genomic study of the Penicillium genus elucidates a diverse pangenome and 15 lateral gene transfer events.</title>
        <authorList>
            <person name="Petersen C."/>
            <person name="Sorensen T."/>
            <person name="Nielsen M.R."/>
            <person name="Sondergaard T.E."/>
            <person name="Sorensen J.L."/>
            <person name="Fitzpatrick D.A."/>
            <person name="Frisvad J.C."/>
            <person name="Nielsen K.L."/>
        </authorList>
    </citation>
    <scope>NUCLEOTIDE SEQUENCE</scope>
    <source>
        <strain evidence="4">IBT 17660</strain>
    </source>
</reference>
<dbReference type="GO" id="GO:0016491">
    <property type="term" value="F:oxidoreductase activity"/>
    <property type="evidence" value="ECO:0007669"/>
    <property type="project" value="UniProtKB-KW"/>
</dbReference>
<gene>
    <name evidence="4" type="ORF">N7530_009623</name>
</gene>
<evidence type="ECO:0000313" key="4">
    <source>
        <dbReference type="EMBL" id="KAJ5465836.1"/>
    </source>
</evidence>